<keyword evidence="2" id="KW-1185">Reference proteome</keyword>
<sequence length="313" mass="34413">MSGTCYRCGKKLGLFAPSKAIICEPCEKRRDGSLYAWGQALNEALRDNELHLHEELQLRQFQAKLGLMDHELSAFMPRLQYGKLLIHARAGMIPPVQAPFPLHTGEVAYFASEAFIADSRLSQVWIKGYQGRKGYNADVAVAIPLGPGRFAVTNRRLVVAGPMWIEAPAEDISFAWVRDDGVQVTLRNREAPVFVNCHQNDYAAAVLSYAGEAKGEVRPLTGRAHIYNTYSPNTSVQIFPDENALAYYETVVLAERKDEAKAFSGRMPTVPAGTIVVLGEPASDHIAFRVESGPLAGNTGYVPYQHVHATAQA</sequence>
<organism evidence="1 2">
    <name type="scientific">Polyangium fumosum</name>
    <dbReference type="NCBI Taxonomy" id="889272"/>
    <lineage>
        <taxon>Bacteria</taxon>
        <taxon>Pseudomonadati</taxon>
        <taxon>Myxococcota</taxon>
        <taxon>Polyangia</taxon>
        <taxon>Polyangiales</taxon>
        <taxon>Polyangiaceae</taxon>
        <taxon>Polyangium</taxon>
    </lineage>
</organism>
<name>A0A4U1IGS7_9BACT</name>
<reference evidence="1 2" key="1">
    <citation type="submission" date="2019-04" db="EMBL/GenBank/DDBJ databases">
        <authorList>
            <person name="Li Y."/>
            <person name="Wang J."/>
        </authorList>
    </citation>
    <scope>NUCLEOTIDE SEQUENCE [LARGE SCALE GENOMIC DNA]</scope>
    <source>
        <strain evidence="1 2">DSM 14668</strain>
    </source>
</reference>
<dbReference type="RefSeq" id="WP_136936341.1">
    <property type="nucleotide sequence ID" value="NZ_SSMQ01000133.1"/>
</dbReference>
<comment type="caution">
    <text evidence="1">The sequence shown here is derived from an EMBL/GenBank/DDBJ whole genome shotgun (WGS) entry which is preliminary data.</text>
</comment>
<protein>
    <submittedName>
        <fullName evidence="1">Uncharacterized protein</fullName>
    </submittedName>
</protein>
<proteinExistence type="predicted"/>
<dbReference type="Proteomes" id="UP000309215">
    <property type="component" value="Unassembled WGS sequence"/>
</dbReference>
<dbReference type="AlphaFoldDB" id="A0A4U1IGS7"/>
<dbReference type="EMBL" id="SSMQ01000133">
    <property type="protein sequence ID" value="TKC92984.1"/>
    <property type="molecule type" value="Genomic_DNA"/>
</dbReference>
<gene>
    <name evidence="1" type="ORF">E8A74_50245</name>
</gene>
<evidence type="ECO:0000313" key="2">
    <source>
        <dbReference type="Proteomes" id="UP000309215"/>
    </source>
</evidence>
<accession>A0A4U1IGS7</accession>
<evidence type="ECO:0000313" key="1">
    <source>
        <dbReference type="EMBL" id="TKC92984.1"/>
    </source>
</evidence>